<evidence type="ECO:0000259" key="9">
    <source>
        <dbReference type="PROSITE" id="PS51755"/>
    </source>
</evidence>
<dbReference type="PROSITE" id="PS51755">
    <property type="entry name" value="OMPR_PHOB"/>
    <property type="match status" value="1"/>
</dbReference>
<dbReference type="InterPro" id="IPR001867">
    <property type="entry name" value="OmpR/PhoB-type_DNA-bd"/>
</dbReference>
<dbReference type="Pfam" id="PF00486">
    <property type="entry name" value="Trans_reg_C"/>
    <property type="match status" value="1"/>
</dbReference>
<evidence type="ECO:0000256" key="1">
    <source>
        <dbReference type="ARBA" id="ARBA00022553"/>
    </source>
</evidence>
<evidence type="ECO:0000256" key="6">
    <source>
        <dbReference type="PROSITE-ProRule" id="PRU00169"/>
    </source>
</evidence>
<dbReference type="PANTHER" id="PTHR48111:SF1">
    <property type="entry name" value="TWO-COMPONENT RESPONSE REGULATOR ORR33"/>
    <property type="match status" value="1"/>
</dbReference>
<dbReference type="AlphaFoldDB" id="A0A7U3YNL4"/>
<evidence type="ECO:0000256" key="2">
    <source>
        <dbReference type="ARBA" id="ARBA00023012"/>
    </source>
</evidence>
<dbReference type="PROSITE" id="PS50110">
    <property type="entry name" value="RESPONSE_REGULATORY"/>
    <property type="match status" value="1"/>
</dbReference>
<evidence type="ECO:0000259" key="8">
    <source>
        <dbReference type="PROSITE" id="PS50110"/>
    </source>
</evidence>
<gene>
    <name evidence="10" type="ordered locus">Despr_2544</name>
</gene>
<dbReference type="Gene3D" id="1.10.10.10">
    <property type="entry name" value="Winged helix-like DNA-binding domain superfamily/Winged helix DNA-binding domain"/>
    <property type="match status" value="1"/>
</dbReference>
<evidence type="ECO:0000313" key="10">
    <source>
        <dbReference type="EMBL" id="ADW18681.1"/>
    </source>
</evidence>
<dbReference type="Pfam" id="PF00072">
    <property type="entry name" value="Response_reg"/>
    <property type="match status" value="1"/>
</dbReference>
<dbReference type="InterPro" id="IPR016032">
    <property type="entry name" value="Sig_transdc_resp-reg_C-effctor"/>
</dbReference>
<keyword evidence="4 7" id="KW-0238">DNA-binding</keyword>
<dbReference type="GO" id="GO:0006355">
    <property type="term" value="P:regulation of DNA-templated transcription"/>
    <property type="evidence" value="ECO:0007669"/>
    <property type="project" value="InterPro"/>
</dbReference>
<dbReference type="CDD" id="cd00383">
    <property type="entry name" value="trans_reg_C"/>
    <property type="match status" value="1"/>
</dbReference>
<keyword evidence="1 6" id="KW-0597">Phosphoprotein</keyword>
<evidence type="ECO:0000256" key="4">
    <source>
        <dbReference type="ARBA" id="ARBA00023125"/>
    </source>
</evidence>
<keyword evidence="5" id="KW-0804">Transcription</keyword>
<dbReference type="PANTHER" id="PTHR48111">
    <property type="entry name" value="REGULATOR OF RPOS"/>
    <property type="match status" value="1"/>
</dbReference>
<dbReference type="GO" id="GO:0000976">
    <property type="term" value="F:transcription cis-regulatory region binding"/>
    <property type="evidence" value="ECO:0007669"/>
    <property type="project" value="TreeGrafter"/>
</dbReference>
<reference evidence="10 11" key="1">
    <citation type="journal article" date="2011" name="Stand. Genomic Sci.">
        <title>Complete genome sequence of Desulfobulbus propionicus type strain (1pr3).</title>
        <authorList>
            <person name="Pagani I."/>
            <person name="Lapidus A."/>
            <person name="Nolan M."/>
            <person name="Lucas S."/>
            <person name="Hammon N."/>
            <person name="Deshpande S."/>
            <person name="Cheng J.F."/>
            <person name="Chertkov O."/>
            <person name="Davenport K."/>
            <person name="Tapia R."/>
            <person name="Han C."/>
            <person name="Goodwin L."/>
            <person name="Pitluck S."/>
            <person name="Liolios K."/>
            <person name="Mavromatis K."/>
            <person name="Ivanova N."/>
            <person name="Mikhailova N."/>
            <person name="Pati A."/>
            <person name="Chen A."/>
            <person name="Palaniappan K."/>
            <person name="Land M."/>
            <person name="Hauser L."/>
            <person name="Chang Y.J."/>
            <person name="Jeffries C.D."/>
            <person name="Detter J.C."/>
            <person name="Brambilla E."/>
            <person name="Kannan K.P."/>
            <person name="Djao O.D."/>
            <person name="Rohde M."/>
            <person name="Pukall R."/>
            <person name="Spring S."/>
            <person name="Goker M."/>
            <person name="Sikorski J."/>
            <person name="Woyke T."/>
            <person name="Bristow J."/>
            <person name="Eisen J.A."/>
            <person name="Markowitz V."/>
            <person name="Hugenholtz P."/>
            <person name="Kyrpides N.C."/>
            <person name="Klenk H.P."/>
        </authorList>
    </citation>
    <scope>NUCLEOTIDE SEQUENCE [LARGE SCALE GENOMIC DNA]</scope>
    <source>
        <strain evidence="11">ATCC 33891 / DSM 2032 / 1pr3</strain>
    </source>
</reference>
<dbReference type="GO" id="GO:0005829">
    <property type="term" value="C:cytosol"/>
    <property type="evidence" value="ECO:0007669"/>
    <property type="project" value="TreeGrafter"/>
</dbReference>
<dbReference type="EMBL" id="CP002364">
    <property type="protein sequence ID" value="ADW18681.1"/>
    <property type="molecule type" value="Genomic_DNA"/>
</dbReference>
<feature type="modified residue" description="4-aspartylphosphate" evidence="6">
    <location>
        <position position="57"/>
    </location>
</feature>
<dbReference type="GO" id="GO:0000156">
    <property type="term" value="F:phosphorelay response regulator activity"/>
    <property type="evidence" value="ECO:0007669"/>
    <property type="project" value="TreeGrafter"/>
</dbReference>
<keyword evidence="2" id="KW-0902">Two-component regulatory system</keyword>
<feature type="domain" description="OmpR/PhoB-type" evidence="9">
    <location>
        <begin position="133"/>
        <end position="233"/>
    </location>
</feature>
<evidence type="ECO:0000256" key="7">
    <source>
        <dbReference type="PROSITE-ProRule" id="PRU01091"/>
    </source>
</evidence>
<evidence type="ECO:0000313" key="11">
    <source>
        <dbReference type="Proteomes" id="UP000006365"/>
    </source>
</evidence>
<dbReference type="KEGG" id="dpr:Despr_2544"/>
<dbReference type="Gene3D" id="3.40.50.2300">
    <property type="match status" value="1"/>
</dbReference>
<dbReference type="InterPro" id="IPR001789">
    <property type="entry name" value="Sig_transdc_resp-reg_receiver"/>
</dbReference>
<dbReference type="Gene3D" id="6.10.250.690">
    <property type="match status" value="1"/>
</dbReference>
<evidence type="ECO:0000256" key="5">
    <source>
        <dbReference type="ARBA" id="ARBA00023163"/>
    </source>
</evidence>
<dbReference type="InterPro" id="IPR011006">
    <property type="entry name" value="CheY-like_superfamily"/>
</dbReference>
<organism evidence="10 11">
    <name type="scientific">Desulfobulbus propionicus (strain ATCC 33891 / DSM 2032 / VKM B-1956 / 1pr3)</name>
    <dbReference type="NCBI Taxonomy" id="577650"/>
    <lineage>
        <taxon>Bacteria</taxon>
        <taxon>Pseudomonadati</taxon>
        <taxon>Thermodesulfobacteriota</taxon>
        <taxon>Desulfobulbia</taxon>
        <taxon>Desulfobulbales</taxon>
        <taxon>Desulfobulbaceae</taxon>
        <taxon>Desulfobulbus</taxon>
    </lineage>
</organism>
<dbReference type="SMART" id="SM00862">
    <property type="entry name" value="Trans_reg_C"/>
    <property type="match status" value="1"/>
</dbReference>
<name>A0A7U3YNL4_DESPD</name>
<keyword evidence="11" id="KW-1185">Reference proteome</keyword>
<dbReference type="InterPro" id="IPR039420">
    <property type="entry name" value="WalR-like"/>
</dbReference>
<dbReference type="SUPFAM" id="SSF52172">
    <property type="entry name" value="CheY-like"/>
    <property type="match status" value="1"/>
</dbReference>
<protein>
    <submittedName>
        <fullName evidence="10">Two component transcriptional regulator, winged helix family</fullName>
    </submittedName>
</protein>
<evidence type="ECO:0000256" key="3">
    <source>
        <dbReference type="ARBA" id="ARBA00023015"/>
    </source>
</evidence>
<dbReference type="SUPFAM" id="SSF46894">
    <property type="entry name" value="C-terminal effector domain of the bipartite response regulators"/>
    <property type="match status" value="1"/>
</dbReference>
<dbReference type="GO" id="GO:0032993">
    <property type="term" value="C:protein-DNA complex"/>
    <property type="evidence" value="ECO:0007669"/>
    <property type="project" value="TreeGrafter"/>
</dbReference>
<dbReference type="Proteomes" id="UP000006365">
    <property type="component" value="Chromosome"/>
</dbReference>
<proteinExistence type="predicted"/>
<feature type="DNA-binding region" description="OmpR/PhoB-type" evidence="7">
    <location>
        <begin position="133"/>
        <end position="233"/>
    </location>
</feature>
<keyword evidence="3" id="KW-0805">Transcription regulation</keyword>
<dbReference type="InterPro" id="IPR036388">
    <property type="entry name" value="WH-like_DNA-bd_sf"/>
</dbReference>
<accession>A0A7U3YNL4</accession>
<sequence>MSESLACTVLLFEDDPAIRAMLAAFFSTQGAKVVTAEDGREAMARIEAARPDVLLLDVVMPYRDGLSILAELRSVDVELPVILLTERNGEDDKVTGLDHGADDYLTKPFSPRELLARVRALLRRSKRSGASGGQHLIVGQVRIDPAAREVRLPDASLLPLTKTEFDLLYHLASRPGAVVTHGELLQEVLGYDPHVETKSLVMHIANIRRKIDRTCPQALSIKSVAGVGYKLIPGEAR</sequence>
<dbReference type="SMART" id="SM00448">
    <property type="entry name" value="REC"/>
    <property type="match status" value="1"/>
</dbReference>
<feature type="domain" description="Response regulatory" evidence="8">
    <location>
        <begin position="8"/>
        <end position="122"/>
    </location>
</feature>